<dbReference type="Gene3D" id="1.20.58.2220">
    <property type="entry name" value="Formin, FH2 domain"/>
    <property type="match status" value="1"/>
</dbReference>
<sequence>MAFFRKFFCRKPPDGLLEISERVYVFTCCITTDILGDDKDKGQIADTIVQLRSNFPEASFMVFNFRDEENPSQVASILSNYDIIVMDYPRQYERCPLLTLEIIHHFLRSSESWLLLGQQNALLMHCEQGGWPLMAFMLSALLIYSNQSASEQKTLDMIYKQAPRELLQMTSPLNPLPSQLRYLQYISRKNLDLRWPPLDRALRLDCVILRVIPTLDGKGPCCPIFKIYGPDPSIAADRTPKVLYEPPKTRKLRNYMQENEESVKIDIGLHVQGDVVLECISLCGDPETELMTFRVMFNTAFIRSNILILTCNEIDTLWKFKDQFPKEFRAEILFSEVDSATSIPSFNMLSLENKYCLTVGESTKVQSGMESLDTTAKNDAAPTMLQYITAPQEHLDDDSHHKADTSNVLVDSTLEKVQTEPNPKSVSVEFSSPCIIPDEQYMSYSKELLDNNSSREKVECLEQSVVPPSMTFKPFSDMNLNREKVVTPISPLSTPTSMSSDEKLTREKVAPDESMVVRQTISLPSLDASSIQWKGRLQDSQIGLQRPFASKIISQRAPQTSVSSPVSHCSSLQGSLLPTSRYHKAAGAIGITALLHDHASYSADEVLSPVTLSLPSSTIPSPVTNAPKAVKLSHVSSLMRPTLPPPPPASVKSSVVALTPAGTMHSHPLPLHQAPSEAADPSSKHYPVLSADRVQSVQVPTPPPSIPSLFEPSASTYKCTSSIPPPPPPPLPVSFSRVSLSVNTSSSSSLPSPPPLPPQFFPRTSPSLTVSELCTTTPPSSVDLSATISDPPQLPASNYVITSAPHIASPPPPQMTGCVLTTATSLPQLPQSSCSSQKDSSSSASALCSKIPPVPPPPFPFPKGLPKAGDARPLSHFGVGSHNVPGVPALPSSASFGAKGRGVRSSLRNQVQQRKANLKPYHWLKMTRALQGSLWAEAQKSDEASKTPEFDISELESLFSASNTNSDNRNTNGKPKRCMPGPKSDKVQLIDLRRAYNCEIMLSKVKIPLSDLMSFVLALDDSALDGDQVDNLIKFCPTKEEMELLKGYSGDKENLGKCEQFFLECMKVPRVESKLRILSFKLQFHPQVSDLRNKLSVINSASEEIRSSLRLKRIMQSILSLGNALNHGTARGSAIGFRLDSLLKLTDTRACDSKMTLMHYLCKVLADKFPELLDFPKDLVNLETATKIQLKNLAEEMQAVNKGIEKLKQELTASETDGRVSATFYKTLKLFLSCAETEAASLASLYSTVGRNADALALYFGEDPARCPFEQVVSTLLNFVRMFIQAHKENCKQQEFEKKKAEKDAGQNEKLKKIASKKESHKVIGGKTK</sequence>
<feature type="region of interest" description="Disordered" evidence="5">
    <location>
        <begin position="828"/>
        <end position="848"/>
    </location>
</feature>
<dbReference type="InterPro" id="IPR015425">
    <property type="entry name" value="FH2_Formin"/>
</dbReference>
<dbReference type="Gene3D" id="3.90.190.10">
    <property type="entry name" value="Protein tyrosine phosphatase superfamily"/>
    <property type="match status" value="1"/>
</dbReference>
<evidence type="ECO:0000259" key="6">
    <source>
        <dbReference type="PROSITE" id="PS51182"/>
    </source>
</evidence>
<feature type="region of interest" description="Disordered" evidence="5">
    <location>
        <begin position="1295"/>
        <end position="1329"/>
    </location>
</feature>
<feature type="domain" description="C2 tensin-type" evidence="6">
    <location>
        <begin position="199"/>
        <end position="337"/>
    </location>
</feature>
<feature type="compositionally biased region" description="Polar residues" evidence="5">
    <location>
        <begin position="961"/>
        <end position="973"/>
    </location>
</feature>
<dbReference type="SUPFAM" id="SSF52799">
    <property type="entry name" value="(Phosphotyrosine protein) phosphatases II"/>
    <property type="match status" value="1"/>
</dbReference>
<feature type="region of interest" description="Disordered" evidence="5">
    <location>
        <begin position="661"/>
        <end position="684"/>
    </location>
</feature>
<comment type="caution">
    <text evidence="8">The sequence shown here is derived from an EMBL/GenBank/DDBJ whole genome shotgun (WGS) entry which is preliminary data.</text>
</comment>
<dbReference type="InterPro" id="IPR014020">
    <property type="entry name" value="Tensin_C2-dom"/>
</dbReference>
<proteinExistence type="inferred from homology"/>
<dbReference type="PROSITE" id="PS51182">
    <property type="entry name" value="C2_TENSIN"/>
    <property type="match status" value="1"/>
</dbReference>
<gene>
    <name evidence="8" type="ORF">K2173_026013</name>
</gene>
<protein>
    <recommendedName>
        <fullName evidence="3">Formin-like protein</fullName>
    </recommendedName>
</protein>
<evidence type="ECO:0000256" key="2">
    <source>
        <dbReference type="ARBA" id="ARBA00022912"/>
    </source>
</evidence>
<dbReference type="InterPro" id="IPR029021">
    <property type="entry name" value="Prot-tyrosine_phosphatase-like"/>
</dbReference>
<evidence type="ECO:0000313" key="9">
    <source>
        <dbReference type="Proteomes" id="UP001159364"/>
    </source>
</evidence>
<dbReference type="PROSITE" id="PS51444">
    <property type="entry name" value="FH2"/>
    <property type="match status" value="1"/>
</dbReference>
<dbReference type="SUPFAM" id="SSF101447">
    <property type="entry name" value="Formin homology 2 domain (FH2 domain)"/>
    <property type="match status" value="1"/>
</dbReference>
<evidence type="ECO:0000256" key="3">
    <source>
        <dbReference type="RuleBase" id="RU361260"/>
    </source>
</evidence>
<evidence type="ECO:0000259" key="7">
    <source>
        <dbReference type="PROSITE" id="PS51444"/>
    </source>
</evidence>
<evidence type="ECO:0000256" key="4">
    <source>
        <dbReference type="SAM" id="Coils"/>
    </source>
</evidence>
<name>A0AAV8SIG4_9ROSI</name>
<keyword evidence="4" id="KW-0175">Coiled coil</keyword>
<feature type="coiled-coil region" evidence="4">
    <location>
        <begin position="1190"/>
        <end position="1217"/>
    </location>
</feature>
<dbReference type="PANTHER" id="PTHR45733">
    <property type="entry name" value="FORMIN-J"/>
    <property type="match status" value="1"/>
</dbReference>
<evidence type="ECO:0000256" key="1">
    <source>
        <dbReference type="ARBA" id="ARBA00006468"/>
    </source>
</evidence>
<dbReference type="SMART" id="SM00498">
    <property type="entry name" value="FH2"/>
    <property type="match status" value="1"/>
</dbReference>
<dbReference type="SUPFAM" id="SSF49562">
    <property type="entry name" value="C2 domain (Calcium/lipid-binding domain, CaLB)"/>
    <property type="match status" value="1"/>
</dbReference>
<dbReference type="InterPro" id="IPR051144">
    <property type="entry name" value="Formin_homology_domain"/>
</dbReference>
<dbReference type="Pfam" id="PF02181">
    <property type="entry name" value="FH2"/>
    <property type="match status" value="1"/>
</dbReference>
<dbReference type="InterPro" id="IPR035892">
    <property type="entry name" value="C2_domain_sf"/>
</dbReference>
<dbReference type="SMART" id="SM01326">
    <property type="entry name" value="PTEN_C2"/>
    <property type="match status" value="1"/>
</dbReference>
<organism evidence="8 9">
    <name type="scientific">Erythroxylum novogranatense</name>
    <dbReference type="NCBI Taxonomy" id="1862640"/>
    <lineage>
        <taxon>Eukaryota</taxon>
        <taxon>Viridiplantae</taxon>
        <taxon>Streptophyta</taxon>
        <taxon>Embryophyta</taxon>
        <taxon>Tracheophyta</taxon>
        <taxon>Spermatophyta</taxon>
        <taxon>Magnoliopsida</taxon>
        <taxon>eudicotyledons</taxon>
        <taxon>Gunneridae</taxon>
        <taxon>Pentapetalae</taxon>
        <taxon>rosids</taxon>
        <taxon>fabids</taxon>
        <taxon>Malpighiales</taxon>
        <taxon>Erythroxylaceae</taxon>
        <taxon>Erythroxylum</taxon>
    </lineage>
</organism>
<evidence type="ECO:0000256" key="5">
    <source>
        <dbReference type="SAM" id="MobiDB-lite"/>
    </source>
</evidence>
<dbReference type="Pfam" id="PF10409">
    <property type="entry name" value="PTEN_C2"/>
    <property type="match status" value="1"/>
</dbReference>
<dbReference type="Gene3D" id="2.60.40.1110">
    <property type="match status" value="1"/>
</dbReference>
<comment type="similarity">
    <text evidence="1">Belongs to the formin-like family. Class-II subfamily.</text>
</comment>
<dbReference type="InterPro" id="IPR042201">
    <property type="entry name" value="FH2_Formin_sf"/>
</dbReference>
<feature type="region of interest" description="Disordered" evidence="5">
    <location>
        <begin position="961"/>
        <end position="982"/>
    </location>
</feature>
<reference evidence="8 9" key="1">
    <citation type="submission" date="2021-09" db="EMBL/GenBank/DDBJ databases">
        <title>Genomic insights and catalytic innovation underlie evolution of tropane alkaloids biosynthesis.</title>
        <authorList>
            <person name="Wang Y.-J."/>
            <person name="Tian T."/>
            <person name="Huang J.-P."/>
            <person name="Huang S.-X."/>
        </authorList>
    </citation>
    <scope>NUCLEOTIDE SEQUENCE [LARGE SCALE GENOMIC DNA]</scope>
    <source>
        <strain evidence="8">KIB-2018</strain>
        <tissue evidence="8">Leaf</tissue>
    </source>
</reference>
<feature type="domain" description="FH2" evidence="7">
    <location>
        <begin position="908"/>
        <end position="1309"/>
    </location>
</feature>
<feature type="compositionally biased region" description="Basic and acidic residues" evidence="5">
    <location>
        <begin position="1295"/>
        <end position="1322"/>
    </location>
</feature>
<evidence type="ECO:0000313" key="8">
    <source>
        <dbReference type="EMBL" id="KAJ8751820.1"/>
    </source>
</evidence>
<keyword evidence="2" id="KW-0904">Protein phosphatase</keyword>
<dbReference type="EMBL" id="JAIWQS010000011">
    <property type="protein sequence ID" value="KAJ8751820.1"/>
    <property type="molecule type" value="Genomic_DNA"/>
</dbReference>
<keyword evidence="9" id="KW-1185">Reference proteome</keyword>
<accession>A0AAV8SIG4</accession>
<dbReference type="Proteomes" id="UP001159364">
    <property type="component" value="Linkage Group LG11"/>
</dbReference>
<dbReference type="PANTHER" id="PTHR45733:SF8">
    <property type="entry name" value="FORMIN-J"/>
    <property type="match status" value="1"/>
</dbReference>
<keyword evidence="2" id="KW-0378">Hydrolase</keyword>
<dbReference type="GO" id="GO:0004721">
    <property type="term" value="F:phosphoprotein phosphatase activity"/>
    <property type="evidence" value="ECO:0007669"/>
    <property type="project" value="UniProtKB-KW"/>
</dbReference>